<protein>
    <submittedName>
        <fullName evidence="1">Uncharacterized protein</fullName>
    </submittedName>
</protein>
<gene>
    <name evidence="1" type="ORF">GCM10017559_64070</name>
</gene>
<accession>A0ABP6L0J4</accession>
<comment type="caution">
    <text evidence="1">The sequence shown here is derived from an EMBL/GenBank/DDBJ whole genome shotgun (WGS) entry which is preliminary data.</text>
</comment>
<dbReference type="EMBL" id="BAAAWD010000017">
    <property type="protein sequence ID" value="GAA3028793.1"/>
    <property type="molecule type" value="Genomic_DNA"/>
</dbReference>
<keyword evidence="2" id="KW-1185">Reference proteome</keyword>
<proteinExistence type="predicted"/>
<reference evidence="2" key="1">
    <citation type="journal article" date="2019" name="Int. J. Syst. Evol. Microbiol.">
        <title>The Global Catalogue of Microorganisms (GCM) 10K type strain sequencing project: providing services to taxonomists for standard genome sequencing and annotation.</title>
        <authorList>
            <consortium name="The Broad Institute Genomics Platform"/>
            <consortium name="The Broad Institute Genome Sequencing Center for Infectious Disease"/>
            <person name="Wu L."/>
            <person name="Ma J."/>
        </authorList>
    </citation>
    <scope>NUCLEOTIDE SEQUENCE [LARGE SCALE GENOMIC DNA]</scope>
    <source>
        <strain evidence="2">JCM 3106</strain>
    </source>
</reference>
<evidence type="ECO:0000313" key="2">
    <source>
        <dbReference type="Proteomes" id="UP001499930"/>
    </source>
</evidence>
<organism evidence="1 2">
    <name type="scientific">Streptosporangium longisporum</name>
    <dbReference type="NCBI Taxonomy" id="46187"/>
    <lineage>
        <taxon>Bacteria</taxon>
        <taxon>Bacillati</taxon>
        <taxon>Actinomycetota</taxon>
        <taxon>Actinomycetes</taxon>
        <taxon>Streptosporangiales</taxon>
        <taxon>Streptosporangiaceae</taxon>
        <taxon>Streptosporangium</taxon>
    </lineage>
</organism>
<sequence length="200" mass="21216">MLTTGALRCRVAGGADHHAGLGEARVALGLGDAEVGEDHPAALGDQHVAGLDVAVEHPLRVGRAQRPQQVGPDLGDQARRERTLLLDHLLQGARLDELHDDPGAAVLDDGVVDGGDRGVADAGGRTTLADHPFPKFGALRLAEPGLLTDLLDRHLTAEGTVVGPPHGAHRPPADWRDQLITVREHARLLFRHEKKIAIPP</sequence>
<dbReference type="Proteomes" id="UP001499930">
    <property type="component" value="Unassembled WGS sequence"/>
</dbReference>
<evidence type="ECO:0000313" key="1">
    <source>
        <dbReference type="EMBL" id="GAA3028793.1"/>
    </source>
</evidence>
<name>A0ABP6L0J4_9ACTN</name>